<feature type="non-terminal residue" evidence="2">
    <location>
        <position position="1"/>
    </location>
</feature>
<reference evidence="2" key="2">
    <citation type="journal article" date="2023" name="Microorganisms">
        <title>Isolation and Genomic Characteristics of Cat-Borne Campylobacter felis sp. nov. and Sheep-Borne Campylobacter ovis sp. nov.</title>
        <authorList>
            <person name="Wang H."/>
            <person name="Li Y."/>
            <person name="Gu Y."/>
            <person name="Zhou G."/>
            <person name="Chen X."/>
            <person name="Zhang X."/>
            <person name="Shao Z."/>
            <person name="Zhang J."/>
            <person name="Zhang M."/>
        </authorList>
    </citation>
    <scope>NUCLEOTIDE SEQUENCE</scope>
    <source>
        <strain evidence="2">PS10</strain>
    </source>
</reference>
<gene>
    <name evidence="2" type="ORF">NYG85_12095</name>
</gene>
<proteinExistence type="predicted"/>
<name>A0ABT7HT53_9BACT</name>
<evidence type="ECO:0008006" key="4">
    <source>
        <dbReference type="Google" id="ProtNLM"/>
    </source>
</evidence>
<keyword evidence="1" id="KW-0175">Coiled coil</keyword>
<feature type="non-terminal residue" evidence="2">
    <location>
        <position position="191"/>
    </location>
</feature>
<keyword evidence="3" id="KW-1185">Reference proteome</keyword>
<dbReference type="Proteomes" id="UP001173801">
    <property type="component" value="Unassembled WGS sequence"/>
</dbReference>
<evidence type="ECO:0000313" key="2">
    <source>
        <dbReference type="EMBL" id="MDL0090097.1"/>
    </source>
</evidence>
<protein>
    <recommendedName>
        <fullName evidence="4">Alpha-2,3-sialyltransferase</fullName>
    </recommendedName>
</protein>
<organism evidence="2 3">
    <name type="scientific">Campylobacter gastrosuis</name>
    <dbReference type="NCBI Taxonomy" id="2974576"/>
    <lineage>
        <taxon>Bacteria</taxon>
        <taxon>Pseudomonadati</taxon>
        <taxon>Campylobacterota</taxon>
        <taxon>Epsilonproteobacteria</taxon>
        <taxon>Campylobacterales</taxon>
        <taxon>Campylobacteraceae</taxon>
        <taxon>Campylobacter</taxon>
    </lineage>
</organism>
<feature type="coiled-coil region" evidence="1">
    <location>
        <begin position="4"/>
        <end position="95"/>
    </location>
</feature>
<accession>A0ABT7HT53</accession>
<dbReference type="EMBL" id="JANURM010000059">
    <property type="protein sequence ID" value="MDL0090097.1"/>
    <property type="molecule type" value="Genomic_DNA"/>
</dbReference>
<reference evidence="2" key="1">
    <citation type="submission" date="2022-08" db="EMBL/GenBank/DDBJ databases">
        <authorList>
            <person name="Wang H."/>
        </authorList>
    </citation>
    <scope>NUCLEOTIDE SEQUENCE</scope>
    <source>
        <strain evidence="2">PS10</strain>
    </source>
</reference>
<evidence type="ECO:0000313" key="3">
    <source>
        <dbReference type="Proteomes" id="UP001173801"/>
    </source>
</evidence>
<sequence length="191" mass="22398">QTKNKELETKISAITAKYDELKQKVDEKELLTIKILEKDVIIKELEVKKLEKDLDYKHSDLKSINKNIEILNTLKKDLDDSLKAQNSASKRLKNQLSFRLGAAILTCKKSLFGYIKLPFVLSYVYDEYKKDQLTYQDKIKKNPKLALPKLQDYPDYKEALKIKDSLEYKLGEEFIKASKNWYKGGFVKFMF</sequence>
<evidence type="ECO:0000256" key="1">
    <source>
        <dbReference type="SAM" id="Coils"/>
    </source>
</evidence>
<comment type="caution">
    <text evidence="2">The sequence shown here is derived from an EMBL/GenBank/DDBJ whole genome shotgun (WGS) entry which is preliminary data.</text>
</comment>